<dbReference type="AlphaFoldDB" id="A0AAE4UEL4"/>
<dbReference type="EMBL" id="JAWLLD010000021">
    <property type="protein sequence ID" value="MDV7014234.1"/>
    <property type="molecule type" value="Genomic_DNA"/>
</dbReference>
<accession>A0AAE4UEL4</accession>
<protein>
    <submittedName>
        <fullName evidence="1">MFS transporter</fullName>
    </submittedName>
</protein>
<reference evidence="1" key="1">
    <citation type="submission" date="2023-10" db="EMBL/GenBank/DDBJ databases">
        <title>Characterization and genome sequence of Mycobacterium intracellulare ABSURDO, a novel pathogenic isolate with three colony morphotypes that vary in growth and acid-fastness.</title>
        <authorList>
            <person name="Jude B.A."/>
            <person name="Robinson R.T."/>
        </authorList>
    </citation>
    <scope>NUCLEOTIDE SEQUENCE</scope>
    <source>
        <strain evidence="1">ABSURDO Component B</strain>
    </source>
</reference>
<gene>
    <name evidence="1" type="ORF">R4F53_18255</name>
</gene>
<sequence length="84" mass="9053">MSHLRVVVDGETLMDADPGEWSSNPPDVSALNLRAGNKPEPWMQTILFTVAKTGIDALSGGQTGDTDIVVTTVEDGWDMTVRTH</sequence>
<dbReference type="RefSeq" id="WP_317728715.1">
    <property type="nucleotide sequence ID" value="NZ_JAWLLC010000033.1"/>
</dbReference>
<proteinExistence type="predicted"/>
<comment type="caution">
    <text evidence="1">The sequence shown here is derived from an EMBL/GenBank/DDBJ whole genome shotgun (WGS) entry which is preliminary data.</text>
</comment>
<name>A0AAE4UEL4_MYCIT</name>
<evidence type="ECO:0000313" key="1">
    <source>
        <dbReference type="EMBL" id="MDV7014234.1"/>
    </source>
</evidence>
<evidence type="ECO:0000313" key="2">
    <source>
        <dbReference type="Proteomes" id="UP001187143"/>
    </source>
</evidence>
<organism evidence="1 2">
    <name type="scientific">Mycobacterium intracellulare</name>
    <dbReference type="NCBI Taxonomy" id="1767"/>
    <lineage>
        <taxon>Bacteria</taxon>
        <taxon>Bacillati</taxon>
        <taxon>Actinomycetota</taxon>
        <taxon>Actinomycetes</taxon>
        <taxon>Mycobacteriales</taxon>
        <taxon>Mycobacteriaceae</taxon>
        <taxon>Mycobacterium</taxon>
        <taxon>Mycobacterium avium complex (MAC)</taxon>
    </lineage>
</organism>
<dbReference type="Proteomes" id="UP001187143">
    <property type="component" value="Unassembled WGS sequence"/>
</dbReference>